<dbReference type="Gene3D" id="1.10.20.10">
    <property type="entry name" value="Histone, subunit A"/>
    <property type="match status" value="1"/>
</dbReference>
<protein>
    <submittedName>
        <fullName evidence="1">Uncharacterized protein</fullName>
    </submittedName>
</protein>
<keyword evidence="2" id="KW-1185">Reference proteome</keyword>
<dbReference type="GO" id="GO:0046982">
    <property type="term" value="F:protein heterodimerization activity"/>
    <property type="evidence" value="ECO:0007669"/>
    <property type="project" value="InterPro"/>
</dbReference>
<gene>
    <name evidence="1" type="ORF">TNCT_105361</name>
</gene>
<sequence length="111" mass="12258">MDAKLMIGDILNQMSKQVIAKTHELAHANKASTLGSQDVISAVYACMSANLAKHAIAEGARNAFHFINNTSKYKAEDFAYRVQRQELREDPAVGNLIGEITEPKNNKNNNK</sequence>
<proteinExistence type="predicted"/>
<dbReference type="EMBL" id="BMAO01011546">
    <property type="protein sequence ID" value="GFQ74542.1"/>
    <property type="molecule type" value="Genomic_DNA"/>
</dbReference>
<reference evidence="1" key="1">
    <citation type="submission" date="2020-07" db="EMBL/GenBank/DDBJ databases">
        <title>Multicomponent nature underlies the extraordinary mechanical properties of spider dragline silk.</title>
        <authorList>
            <person name="Kono N."/>
            <person name="Nakamura H."/>
            <person name="Mori M."/>
            <person name="Yoshida Y."/>
            <person name="Ohtoshi R."/>
            <person name="Malay A.D."/>
            <person name="Moran D.A.P."/>
            <person name="Tomita M."/>
            <person name="Numata K."/>
            <person name="Arakawa K."/>
        </authorList>
    </citation>
    <scope>NUCLEOTIDE SEQUENCE</scope>
</reference>
<comment type="caution">
    <text evidence="1">The sequence shown here is derived from an EMBL/GenBank/DDBJ whole genome shotgun (WGS) entry which is preliminary data.</text>
</comment>
<dbReference type="AlphaFoldDB" id="A0A8X6FA56"/>
<organism evidence="1 2">
    <name type="scientific">Trichonephila clavata</name>
    <name type="common">Joro spider</name>
    <name type="synonym">Nephila clavata</name>
    <dbReference type="NCBI Taxonomy" id="2740835"/>
    <lineage>
        <taxon>Eukaryota</taxon>
        <taxon>Metazoa</taxon>
        <taxon>Ecdysozoa</taxon>
        <taxon>Arthropoda</taxon>
        <taxon>Chelicerata</taxon>
        <taxon>Arachnida</taxon>
        <taxon>Araneae</taxon>
        <taxon>Araneomorphae</taxon>
        <taxon>Entelegynae</taxon>
        <taxon>Araneoidea</taxon>
        <taxon>Nephilidae</taxon>
        <taxon>Trichonephila</taxon>
    </lineage>
</organism>
<name>A0A8X6FA56_TRICU</name>
<dbReference type="Proteomes" id="UP000887116">
    <property type="component" value="Unassembled WGS sequence"/>
</dbReference>
<dbReference type="InterPro" id="IPR009072">
    <property type="entry name" value="Histone-fold"/>
</dbReference>
<evidence type="ECO:0000313" key="1">
    <source>
        <dbReference type="EMBL" id="GFQ74542.1"/>
    </source>
</evidence>
<evidence type="ECO:0000313" key="2">
    <source>
        <dbReference type="Proteomes" id="UP000887116"/>
    </source>
</evidence>
<accession>A0A8X6FA56</accession>
<dbReference type="OrthoDB" id="6433529at2759"/>
<dbReference type="SUPFAM" id="SSF47113">
    <property type="entry name" value="Histone-fold"/>
    <property type="match status" value="1"/>
</dbReference>